<evidence type="ECO:0000256" key="9">
    <source>
        <dbReference type="RuleBase" id="RU000688"/>
    </source>
</evidence>
<dbReference type="InterPro" id="IPR017452">
    <property type="entry name" value="GPCR_Rhodpsn_7TM"/>
</dbReference>
<feature type="transmembrane region" description="Helical" evidence="10">
    <location>
        <begin position="97"/>
        <end position="116"/>
    </location>
</feature>
<keyword evidence="6 10" id="KW-0472">Membrane</keyword>
<feature type="transmembrane region" description="Helical" evidence="10">
    <location>
        <begin position="180"/>
        <end position="197"/>
    </location>
</feature>
<proteinExistence type="evidence at transcript level"/>
<evidence type="ECO:0000256" key="7">
    <source>
        <dbReference type="ARBA" id="ARBA00023170"/>
    </source>
</evidence>
<evidence type="ECO:0000259" key="11">
    <source>
        <dbReference type="PROSITE" id="PS50262"/>
    </source>
</evidence>
<keyword evidence="3 9" id="KW-0812">Transmembrane</keyword>
<accession>A0A2L1GE98</accession>
<name>A0A2L1GE98_TETCI</name>
<keyword evidence="8 9" id="KW-0807">Transducer</keyword>
<feature type="transmembrane region" description="Helical" evidence="10">
    <location>
        <begin position="59"/>
        <end position="85"/>
    </location>
</feature>
<dbReference type="GO" id="GO:0004930">
    <property type="term" value="F:G protein-coupled receptor activity"/>
    <property type="evidence" value="ECO:0007669"/>
    <property type="project" value="UniProtKB-KW"/>
</dbReference>
<sequence length="513" mass="56896">MEPWNTNDTYLPPPFVNDVHRCLPKSSRFDENCLPDSGDLRIPMERPEDMLDPSKINPAFYPIIITHAITFIIGIAGNIVVILTWAGRGKLRSPTTALLVSLAIADLLLLIVYVPLETLEYFAITWDVGGSVCKLSSYVKMLCGISSVLNLVAVSIERFLVIVYPIKARRLCTLSTSRRGLLLVWSLAVILALPVVFTKRIHPITYYNSSTSATAYYCWDADDDWAAIIAIYQLLVMFVVPGVLMVICYFCVIQGLWVSTRTMASMTKNPATPITGSTSTNGTSNQNLQFWKGLKSRNFKVIKMLIFVVLIFLFCWGPRLIINVVIKFGLQDYNQTIYSARVTCYLLSFIHSALNPFIYGFMSTNFRKMMCSSCSHHGQTSQSVNYINNNTGSCSLASGVVPGLGLNVTPSTSLNVAVTPSDLQPSQHQHIHHIIGCVSNSMLNEKMIIEGNNHLPQQMNSFLINNDSVLIDSNSCPGQIEYDLSSYSSSDKPISNHKTVNCLSIKPTGTETL</sequence>
<evidence type="ECO:0000256" key="2">
    <source>
        <dbReference type="ARBA" id="ARBA00010663"/>
    </source>
</evidence>
<dbReference type="PROSITE" id="PS50262">
    <property type="entry name" value="G_PROTEIN_RECEP_F1_2"/>
    <property type="match status" value="1"/>
</dbReference>
<feature type="transmembrane region" description="Helical" evidence="10">
    <location>
        <begin position="338"/>
        <end position="362"/>
    </location>
</feature>
<evidence type="ECO:0000256" key="5">
    <source>
        <dbReference type="ARBA" id="ARBA00023040"/>
    </source>
</evidence>
<evidence type="ECO:0000256" key="8">
    <source>
        <dbReference type="ARBA" id="ARBA00023224"/>
    </source>
</evidence>
<dbReference type="InterPro" id="IPR000276">
    <property type="entry name" value="GPCR_Rhodpsn"/>
</dbReference>
<evidence type="ECO:0000256" key="3">
    <source>
        <dbReference type="ARBA" id="ARBA00022692"/>
    </source>
</evidence>
<dbReference type="PROSITE" id="PS00237">
    <property type="entry name" value="G_PROTEIN_RECEP_F1_1"/>
    <property type="match status" value="1"/>
</dbReference>
<protein>
    <submittedName>
        <fullName evidence="12">G-protein coupled neuropeptide receptor</fullName>
    </submittedName>
</protein>
<keyword evidence="4 10" id="KW-1133">Transmembrane helix</keyword>
<dbReference type="Gene3D" id="1.20.1070.10">
    <property type="entry name" value="Rhodopsin 7-helix transmembrane proteins"/>
    <property type="match status" value="1"/>
</dbReference>
<keyword evidence="5 9" id="KW-0297">G-protein coupled receptor</keyword>
<comment type="subcellular location">
    <subcellularLocation>
        <location evidence="1">Membrane</location>
        <topology evidence="1">Multi-pass membrane protein</topology>
    </subcellularLocation>
</comment>
<dbReference type="Pfam" id="PF00001">
    <property type="entry name" value="7tm_1"/>
    <property type="match status" value="1"/>
</dbReference>
<dbReference type="PANTHER" id="PTHR24243:SF233">
    <property type="entry name" value="THYROTROPIN-RELEASING HORMONE RECEPTOR"/>
    <property type="match status" value="1"/>
</dbReference>
<dbReference type="AlphaFoldDB" id="A0A2L1GE98"/>
<organism evidence="12">
    <name type="scientific">Tetranychus cinnabarinus</name>
    <name type="common">Carmine spider mite</name>
    <name type="synonym">Acarus cinnabarinus</name>
    <dbReference type="NCBI Taxonomy" id="93129"/>
    <lineage>
        <taxon>Eukaryota</taxon>
        <taxon>Metazoa</taxon>
        <taxon>Ecdysozoa</taxon>
        <taxon>Arthropoda</taxon>
        <taxon>Chelicerata</taxon>
        <taxon>Arachnida</taxon>
        <taxon>Acari</taxon>
        <taxon>Acariformes</taxon>
        <taxon>Trombidiformes</taxon>
        <taxon>Prostigmata</taxon>
        <taxon>Eleutherengona</taxon>
        <taxon>Raphignathae</taxon>
        <taxon>Tetranychoidea</taxon>
        <taxon>Tetranychidae</taxon>
        <taxon>Tetranychus</taxon>
    </lineage>
</organism>
<evidence type="ECO:0000256" key="4">
    <source>
        <dbReference type="ARBA" id="ARBA00022989"/>
    </source>
</evidence>
<evidence type="ECO:0000256" key="6">
    <source>
        <dbReference type="ARBA" id="ARBA00023136"/>
    </source>
</evidence>
<dbReference type="PANTHER" id="PTHR24243">
    <property type="entry name" value="G-PROTEIN COUPLED RECEPTOR"/>
    <property type="match status" value="1"/>
</dbReference>
<comment type="similarity">
    <text evidence="2 9">Belongs to the G-protein coupled receptor 1 family.</text>
</comment>
<evidence type="ECO:0000256" key="10">
    <source>
        <dbReference type="SAM" id="Phobius"/>
    </source>
</evidence>
<dbReference type="PRINTS" id="PR00237">
    <property type="entry name" value="GPCRRHODOPSN"/>
</dbReference>
<dbReference type="GO" id="GO:0005886">
    <property type="term" value="C:plasma membrane"/>
    <property type="evidence" value="ECO:0007669"/>
    <property type="project" value="TreeGrafter"/>
</dbReference>
<dbReference type="SUPFAM" id="SSF81321">
    <property type="entry name" value="Family A G protein-coupled receptor-like"/>
    <property type="match status" value="1"/>
</dbReference>
<feature type="domain" description="G-protein coupled receptors family 1 profile" evidence="11">
    <location>
        <begin position="77"/>
        <end position="359"/>
    </location>
</feature>
<feature type="transmembrane region" description="Helical" evidence="10">
    <location>
        <begin position="136"/>
        <end position="160"/>
    </location>
</feature>
<dbReference type="EMBL" id="KY660538">
    <property type="protein sequence ID" value="AVD66334.1"/>
    <property type="molecule type" value="mRNA"/>
</dbReference>
<evidence type="ECO:0000256" key="1">
    <source>
        <dbReference type="ARBA" id="ARBA00004141"/>
    </source>
</evidence>
<dbReference type="SMART" id="SM01381">
    <property type="entry name" value="7TM_GPCR_Srsx"/>
    <property type="match status" value="1"/>
</dbReference>
<feature type="transmembrane region" description="Helical" evidence="10">
    <location>
        <begin position="304"/>
        <end position="326"/>
    </location>
</feature>
<reference evidence="12" key="1">
    <citation type="submission" date="2017-02" db="EMBL/GenBank/DDBJ databases">
        <authorList>
            <person name="Peterson S.W."/>
        </authorList>
    </citation>
    <scope>NUCLEOTIDE SEQUENCE</scope>
</reference>
<keyword evidence="7 9" id="KW-0675">Receptor</keyword>
<evidence type="ECO:0000313" key="12">
    <source>
        <dbReference type="EMBL" id="AVD66334.1"/>
    </source>
</evidence>
<feature type="transmembrane region" description="Helical" evidence="10">
    <location>
        <begin position="225"/>
        <end position="258"/>
    </location>
</feature>